<protein>
    <submittedName>
        <fullName evidence="4">Uncharacterized protein</fullName>
    </submittedName>
</protein>
<keyword evidence="1" id="KW-0812">Transmembrane</keyword>
<keyword evidence="1" id="KW-1133">Transmembrane helix</keyword>
<dbReference type="Pfam" id="PF16220">
    <property type="entry name" value="DUF4880"/>
    <property type="match status" value="1"/>
</dbReference>
<feature type="domain" description="RNA polymerase sigma factor 70 region 4 type 2" evidence="2">
    <location>
        <begin position="26"/>
        <end position="76"/>
    </location>
</feature>
<dbReference type="SUPFAM" id="SSF88659">
    <property type="entry name" value="Sigma3 and sigma4 domains of RNA polymerase sigma factors"/>
    <property type="match status" value="1"/>
</dbReference>
<dbReference type="Gene3D" id="1.10.10.10">
    <property type="entry name" value="Winged helix-like DNA-binding domain superfamily/Winged helix DNA-binding domain"/>
    <property type="match status" value="1"/>
</dbReference>
<keyword evidence="1" id="KW-0472">Membrane</keyword>
<dbReference type="Proteomes" id="UP000277236">
    <property type="component" value="Unassembled WGS sequence"/>
</dbReference>
<organism evidence="4 5">
    <name type="scientific">Pseudomonas cichorii</name>
    <dbReference type="NCBI Taxonomy" id="36746"/>
    <lineage>
        <taxon>Bacteria</taxon>
        <taxon>Pseudomonadati</taxon>
        <taxon>Pseudomonadota</taxon>
        <taxon>Gammaproteobacteria</taxon>
        <taxon>Pseudomonadales</taxon>
        <taxon>Pseudomonadaceae</taxon>
        <taxon>Pseudomonas</taxon>
    </lineage>
</organism>
<dbReference type="Pfam" id="PF08281">
    <property type="entry name" value="Sigma70_r4_2"/>
    <property type="match status" value="1"/>
</dbReference>
<sequence length="181" mass="20653">MSSQLSPLLHLPTRQPEAAVAPHAVELSRSLNRLSRRRRQIFLLSRLDGASYAEIAAFLEVDLDKVERAMFRVLQHAYKHDGSPADFPGDLAQEQANRWYVHLQSPATTASQRIEFRHWLDADPAHLAAFQTSERLWRRLQAPASLLGSSGWHRRKRRTYLGWCLFTAFVCGLVMTAEAFS</sequence>
<feature type="transmembrane region" description="Helical" evidence="1">
    <location>
        <begin position="160"/>
        <end position="180"/>
    </location>
</feature>
<dbReference type="GO" id="GO:0003677">
    <property type="term" value="F:DNA binding"/>
    <property type="evidence" value="ECO:0007669"/>
    <property type="project" value="InterPro"/>
</dbReference>
<dbReference type="InterPro" id="IPR032623">
    <property type="entry name" value="FecR_N"/>
</dbReference>
<dbReference type="InterPro" id="IPR013324">
    <property type="entry name" value="RNA_pol_sigma_r3/r4-like"/>
</dbReference>
<dbReference type="AlphaFoldDB" id="A0A3M4LPB6"/>
<dbReference type="RefSeq" id="WP_122317279.1">
    <property type="nucleotide sequence ID" value="NZ_RBRE01000069.1"/>
</dbReference>
<name>A0A3M4LPB6_PSECI</name>
<gene>
    <name evidence="4" type="ORF">ALQ04_01202</name>
</gene>
<proteinExistence type="predicted"/>
<evidence type="ECO:0000313" key="5">
    <source>
        <dbReference type="Proteomes" id="UP000277236"/>
    </source>
</evidence>
<comment type="caution">
    <text evidence="4">The sequence shown here is derived from an EMBL/GenBank/DDBJ whole genome shotgun (WGS) entry which is preliminary data.</text>
</comment>
<reference evidence="4 5" key="1">
    <citation type="submission" date="2018-08" db="EMBL/GenBank/DDBJ databases">
        <title>Recombination of ecologically and evolutionarily significant loci maintains genetic cohesion in the Pseudomonas syringae species complex.</title>
        <authorList>
            <person name="Dillon M."/>
            <person name="Thakur S."/>
            <person name="Almeida R.N.D."/>
            <person name="Weir B.S."/>
            <person name="Guttman D.S."/>
        </authorList>
    </citation>
    <scope>NUCLEOTIDE SEQUENCE [LARGE SCALE GENOMIC DNA]</scope>
    <source>
        <strain evidence="4 5">ICMP 3353</strain>
    </source>
</reference>
<dbReference type="GO" id="GO:0006352">
    <property type="term" value="P:DNA-templated transcription initiation"/>
    <property type="evidence" value="ECO:0007669"/>
    <property type="project" value="InterPro"/>
</dbReference>
<dbReference type="InterPro" id="IPR013249">
    <property type="entry name" value="RNA_pol_sigma70_r4_t2"/>
</dbReference>
<evidence type="ECO:0000259" key="3">
    <source>
        <dbReference type="Pfam" id="PF16220"/>
    </source>
</evidence>
<evidence type="ECO:0000313" key="4">
    <source>
        <dbReference type="EMBL" id="RMQ43328.1"/>
    </source>
</evidence>
<dbReference type="OrthoDB" id="6991269at2"/>
<dbReference type="GO" id="GO:0016987">
    <property type="term" value="F:sigma factor activity"/>
    <property type="evidence" value="ECO:0007669"/>
    <property type="project" value="InterPro"/>
</dbReference>
<accession>A0A3M4LPB6</accession>
<evidence type="ECO:0000256" key="1">
    <source>
        <dbReference type="SAM" id="Phobius"/>
    </source>
</evidence>
<dbReference type="InterPro" id="IPR036388">
    <property type="entry name" value="WH-like_DNA-bd_sf"/>
</dbReference>
<feature type="domain" description="FecR N-terminal" evidence="3">
    <location>
        <begin position="94"/>
        <end position="136"/>
    </location>
</feature>
<evidence type="ECO:0000259" key="2">
    <source>
        <dbReference type="Pfam" id="PF08281"/>
    </source>
</evidence>
<dbReference type="EMBL" id="RBRE01000069">
    <property type="protein sequence ID" value="RMQ43328.1"/>
    <property type="molecule type" value="Genomic_DNA"/>
</dbReference>